<dbReference type="PANTHER" id="PTHR43190">
    <property type="entry name" value="N-ACETYL-D-GLUCOSAMINE KINASE"/>
    <property type="match status" value="1"/>
</dbReference>
<dbReference type="AlphaFoldDB" id="A0A1H1EQL1"/>
<evidence type="ECO:0000313" key="3">
    <source>
        <dbReference type="Proteomes" id="UP000183053"/>
    </source>
</evidence>
<protein>
    <submittedName>
        <fullName evidence="2">BadF-type ATPase</fullName>
    </submittedName>
</protein>
<dbReference type="PANTHER" id="PTHR43190:SF3">
    <property type="entry name" value="N-ACETYL-D-GLUCOSAMINE KINASE"/>
    <property type="match status" value="1"/>
</dbReference>
<dbReference type="InterPro" id="IPR043129">
    <property type="entry name" value="ATPase_NBD"/>
</dbReference>
<dbReference type="SUPFAM" id="SSF53067">
    <property type="entry name" value="Actin-like ATPase domain"/>
    <property type="match status" value="2"/>
</dbReference>
<dbReference type="Pfam" id="PF01869">
    <property type="entry name" value="BcrAD_BadFG"/>
    <property type="match status" value="1"/>
</dbReference>
<proteinExistence type="predicted"/>
<dbReference type="Proteomes" id="UP000183053">
    <property type="component" value="Unassembled WGS sequence"/>
</dbReference>
<dbReference type="Gene3D" id="3.30.420.40">
    <property type="match status" value="2"/>
</dbReference>
<dbReference type="InterPro" id="IPR052519">
    <property type="entry name" value="Euk-type_GlcNAc_Kinase"/>
</dbReference>
<dbReference type="EMBL" id="FNLF01000002">
    <property type="protein sequence ID" value="SDQ91032.1"/>
    <property type="molecule type" value="Genomic_DNA"/>
</dbReference>
<dbReference type="InterPro" id="IPR002731">
    <property type="entry name" value="ATPase_BadF"/>
</dbReference>
<keyword evidence="3" id="KW-1185">Reference proteome</keyword>
<accession>A0A1H1EQL1</accession>
<reference evidence="3" key="1">
    <citation type="submission" date="2016-10" db="EMBL/GenBank/DDBJ databases">
        <authorList>
            <person name="Varghese N."/>
            <person name="Submissions S."/>
        </authorList>
    </citation>
    <scope>NUCLEOTIDE SEQUENCE [LARGE SCALE GENOMIC DNA]</scope>
    <source>
        <strain evidence="3">DSM 44142</strain>
    </source>
</reference>
<evidence type="ECO:0000259" key="1">
    <source>
        <dbReference type="Pfam" id="PF01869"/>
    </source>
</evidence>
<dbReference type="RefSeq" id="WP_068565391.1">
    <property type="nucleotide sequence ID" value="NZ_FNLF01000002.1"/>
</dbReference>
<dbReference type="OrthoDB" id="8701357at2"/>
<organism evidence="2 3">
    <name type="scientific">Tsukamurella pulmonis</name>
    <dbReference type="NCBI Taxonomy" id="47312"/>
    <lineage>
        <taxon>Bacteria</taxon>
        <taxon>Bacillati</taxon>
        <taxon>Actinomycetota</taxon>
        <taxon>Actinomycetes</taxon>
        <taxon>Mycobacteriales</taxon>
        <taxon>Tsukamurellaceae</taxon>
        <taxon>Tsukamurella</taxon>
    </lineage>
</organism>
<evidence type="ECO:0000313" key="2">
    <source>
        <dbReference type="EMBL" id="SDQ91032.1"/>
    </source>
</evidence>
<dbReference type="STRING" id="47312.SAMN04489765_2314"/>
<dbReference type="CDD" id="cd24007">
    <property type="entry name" value="ASKHA_NBD_eukNAGK-like"/>
    <property type="match status" value="1"/>
</dbReference>
<feature type="domain" description="ATPase BadF/BadG/BcrA/BcrD type" evidence="1">
    <location>
        <begin position="6"/>
        <end position="287"/>
    </location>
</feature>
<sequence length="299" mass="31295">MNTAVIGLDIGGSKTQAVRAENGVVVTEALSGSANISSVGRDEAGRQLDIALARLGVDGVGAVCAGAAGVETPAGAATLTALLAERVPGARIRVVHDSQLILAAAGVRDGIAVISGTGAVAWGRKDERRARAGGWGYLLGDEGSGYWVAKEAVRRTLIRLDRDESADHLGQQLAADCGLQGTEELLDHFYAQQERRYWAGRARVVFELAQSGDAASIEIVEEAARALTDIAVSVAERIGSTGPVVLAGGLAVHQPALQRRVRHHLGMRGISDLRVLTVDPVRGAVQIALRELGRRGSQR</sequence>
<name>A0A1H1EQL1_9ACTN</name>
<gene>
    <name evidence="2" type="ORF">SAMN04489765_2314</name>
</gene>